<keyword evidence="5 6" id="KW-0472">Membrane</keyword>
<dbReference type="SUPFAM" id="SSF103473">
    <property type="entry name" value="MFS general substrate transporter"/>
    <property type="match status" value="1"/>
</dbReference>
<evidence type="ECO:0000256" key="2">
    <source>
        <dbReference type="ARBA" id="ARBA00022475"/>
    </source>
</evidence>
<sequence>MRNLVTGLRGEHVEACSRHFVERENAFMPLALHALAVGAFGIGVTEFVMTGLLVPIGADLGVSIAAAGLLVSGYAFGAAAGAPVLTVLCRRVPRKVVLATLMLIFTVGNAACALAPSYALLMAARVVTSLAHGTYLGVGSVVATHVVPPHKSASAVAAMFAGLTLANVLGVPGGTWLAAALGWRATFWAIAAIGVIAMLVMGLVVPATAQAPERGTVRDDLAMLGRRPVLLGLLTTVLGWAGLSVMLTYLAPLLTRMAGFSEATVSPILVVLGLGMVFGNIVGGRMADRHAMPALFGTLLSLAVVLAAMTWAVHRRMAMMPFVALLGAAGFAIAPPLQMQVLKASEGQSLASSFNIAAFNLGRAIGAWLGAMVIEHGPGLSAIPWIAALLPMAALATSFSNESLASERNRNMTTDPHASMTIPPRWIEALAREFAERQGDGRVGQVLLSETKRVRVWAIRLKPGERMPFHRHVLDYFWTAVTAGEGLARYHDGREMRVTYRAGDTKHVSFAKGEFMVHDLENVGQTELVFTTVEFLDSANAPLVVSTSPAE</sequence>
<feature type="transmembrane region" description="Helical" evidence="6">
    <location>
        <begin position="30"/>
        <end position="58"/>
    </location>
</feature>
<dbReference type="InterPro" id="IPR014710">
    <property type="entry name" value="RmlC-like_jellyroll"/>
</dbReference>
<evidence type="ECO:0000313" key="8">
    <source>
        <dbReference type="EMBL" id="WXB00632.1"/>
    </source>
</evidence>
<feature type="transmembrane region" description="Helical" evidence="6">
    <location>
        <begin position="349"/>
        <end position="370"/>
    </location>
</feature>
<dbReference type="Pfam" id="PF07690">
    <property type="entry name" value="MFS_1"/>
    <property type="match status" value="1"/>
</dbReference>
<feature type="transmembrane region" description="Helical" evidence="6">
    <location>
        <begin position="96"/>
        <end position="116"/>
    </location>
</feature>
<dbReference type="Gene3D" id="2.60.120.10">
    <property type="entry name" value="Jelly Rolls"/>
    <property type="match status" value="1"/>
</dbReference>
<organism evidence="8 9">
    <name type="scientific">Pendulispora rubella</name>
    <dbReference type="NCBI Taxonomy" id="2741070"/>
    <lineage>
        <taxon>Bacteria</taxon>
        <taxon>Pseudomonadati</taxon>
        <taxon>Myxococcota</taxon>
        <taxon>Myxococcia</taxon>
        <taxon>Myxococcales</taxon>
        <taxon>Sorangiineae</taxon>
        <taxon>Pendulisporaceae</taxon>
        <taxon>Pendulispora</taxon>
    </lineage>
</organism>
<keyword evidence="3 6" id="KW-0812">Transmembrane</keyword>
<dbReference type="InterPro" id="IPR036259">
    <property type="entry name" value="MFS_trans_sf"/>
</dbReference>
<gene>
    <name evidence="8" type="ORF">LVJ94_27375</name>
</gene>
<keyword evidence="2" id="KW-1003">Cell membrane</keyword>
<evidence type="ECO:0000259" key="7">
    <source>
        <dbReference type="PROSITE" id="PS50850"/>
    </source>
</evidence>
<dbReference type="PANTHER" id="PTHR43124:SF8">
    <property type="entry name" value="INNER MEMBRANE TRANSPORT PROTEIN YDHP"/>
    <property type="match status" value="1"/>
</dbReference>
<evidence type="ECO:0000256" key="1">
    <source>
        <dbReference type="ARBA" id="ARBA00004651"/>
    </source>
</evidence>
<feature type="transmembrane region" description="Helical" evidence="6">
    <location>
        <begin position="263"/>
        <end position="282"/>
    </location>
</feature>
<dbReference type="EMBL" id="CP089983">
    <property type="protein sequence ID" value="WXB00632.1"/>
    <property type="molecule type" value="Genomic_DNA"/>
</dbReference>
<name>A0ABZ2KQ13_9BACT</name>
<keyword evidence="4 6" id="KW-1133">Transmembrane helix</keyword>
<proteinExistence type="predicted"/>
<evidence type="ECO:0000256" key="4">
    <source>
        <dbReference type="ARBA" id="ARBA00022989"/>
    </source>
</evidence>
<dbReference type="Gene3D" id="1.20.1250.20">
    <property type="entry name" value="MFS general substrate transporter like domains"/>
    <property type="match status" value="2"/>
</dbReference>
<dbReference type="SUPFAM" id="SSF51182">
    <property type="entry name" value="RmlC-like cupins"/>
    <property type="match status" value="1"/>
</dbReference>
<dbReference type="PANTHER" id="PTHR43124">
    <property type="entry name" value="PURINE EFFLUX PUMP PBUE"/>
    <property type="match status" value="1"/>
</dbReference>
<evidence type="ECO:0000256" key="5">
    <source>
        <dbReference type="ARBA" id="ARBA00023136"/>
    </source>
</evidence>
<feature type="transmembrane region" description="Helical" evidence="6">
    <location>
        <begin position="122"/>
        <end position="143"/>
    </location>
</feature>
<evidence type="ECO:0000256" key="3">
    <source>
        <dbReference type="ARBA" id="ARBA00022692"/>
    </source>
</evidence>
<keyword evidence="9" id="KW-1185">Reference proteome</keyword>
<feature type="transmembrane region" description="Helical" evidence="6">
    <location>
        <begin position="155"/>
        <end position="179"/>
    </location>
</feature>
<dbReference type="InterPro" id="IPR011051">
    <property type="entry name" value="RmlC_Cupin_sf"/>
</dbReference>
<dbReference type="CDD" id="cd17324">
    <property type="entry name" value="MFS_NepI_like"/>
    <property type="match status" value="1"/>
</dbReference>
<comment type="subcellular location">
    <subcellularLocation>
        <location evidence="1">Cell membrane</location>
        <topology evidence="1">Multi-pass membrane protein</topology>
    </subcellularLocation>
</comment>
<dbReference type="InterPro" id="IPR020846">
    <property type="entry name" value="MFS_dom"/>
</dbReference>
<dbReference type="Proteomes" id="UP001374803">
    <property type="component" value="Chromosome"/>
</dbReference>
<evidence type="ECO:0000256" key="6">
    <source>
        <dbReference type="SAM" id="Phobius"/>
    </source>
</evidence>
<evidence type="ECO:0000313" key="9">
    <source>
        <dbReference type="Proteomes" id="UP001374803"/>
    </source>
</evidence>
<dbReference type="InterPro" id="IPR011701">
    <property type="entry name" value="MFS"/>
</dbReference>
<feature type="transmembrane region" description="Helical" evidence="6">
    <location>
        <begin position="64"/>
        <end position="89"/>
    </location>
</feature>
<feature type="transmembrane region" description="Helical" evidence="6">
    <location>
        <begin position="294"/>
        <end position="313"/>
    </location>
</feature>
<reference evidence="8" key="1">
    <citation type="submission" date="2021-12" db="EMBL/GenBank/DDBJ databases">
        <title>Discovery of the Pendulisporaceae a myxobacterial family with distinct sporulation behavior and unique specialized metabolism.</title>
        <authorList>
            <person name="Garcia R."/>
            <person name="Popoff A."/>
            <person name="Bader C.D."/>
            <person name="Loehr J."/>
            <person name="Walesch S."/>
            <person name="Walt C."/>
            <person name="Boldt J."/>
            <person name="Bunk B."/>
            <person name="Haeckl F.J.F.P.J."/>
            <person name="Gunesch A.P."/>
            <person name="Birkelbach J."/>
            <person name="Nuebel U."/>
            <person name="Pietschmann T."/>
            <person name="Bach T."/>
            <person name="Mueller R."/>
        </authorList>
    </citation>
    <scope>NUCLEOTIDE SEQUENCE</scope>
    <source>
        <strain evidence="8">MSr11367</strain>
    </source>
</reference>
<feature type="transmembrane region" description="Helical" evidence="6">
    <location>
        <begin position="185"/>
        <end position="208"/>
    </location>
</feature>
<dbReference type="InterPro" id="IPR050189">
    <property type="entry name" value="MFS_Efflux_Transporters"/>
</dbReference>
<feature type="domain" description="Major facilitator superfamily (MFS) profile" evidence="7">
    <location>
        <begin position="31"/>
        <end position="405"/>
    </location>
</feature>
<accession>A0ABZ2KQ13</accession>
<dbReference type="PROSITE" id="PS50850">
    <property type="entry name" value="MFS"/>
    <property type="match status" value="1"/>
</dbReference>
<protein>
    <submittedName>
        <fullName evidence="8">MFS transporter</fullName>
    </submittedName>
</protein>
<dbReference type="RefSeq" id="WP_394830234.1">
    <property type="nucleotide sequence ID" value="NZ_CP089929.1"/>
</dbReference>
<feature type="transmembrane region" description="Helical" evidence="6">
    <location>
        <begin position="319"/>
        <end position="337"/>
    </location>
</feature>
<feature type="transmembrane region" description="Helical" evidence="6">
    <location>
        <begin position="229"/>
        <end position="251"/>
    </location>
</feature>
<feature type="transmembrane region" description="Helical" evidence="6">
    <location>
        <begin position="382"/>
        <end position="400"/>
    </location>
</feature>